<dbReference type="InterPro" id="IPR039424">
    <property type="entry name" value="SBP_5"/>
</dbReference>
<proteinExistence type="predicted"/>
<dbReference type="GO" id="GO:0043190">
    <property type="term" value="C:ATP-binding cassette (ABC) transporter complex"/>
    <property type="evidence" value="ECO:0007669"/>
    <property type="project" value="InterPro"/>
</dbReference>
<dbReference type="GO" id="GO:0015833">
    <property type="term" value="P:peptide transport"/>
    <property type="evidence" value="ECO:0007669"/>
    <property type="project" value="TreeGrafter"/>
</dbReference>
<dbReference type="PROSITE" id="PS51257">
    <property type="entry name" value="PROKAR_LIPOPROTEIN"/>
    <property type="match status" value="1"/>
</dbReference>
<keyword evidence="4" id="KW-1185">Reference proteome</keyword>
<dbReference type="OrthoDB" id="9801912at2"/>
<dbReference type="Pfam" id="PF00496">
    <property type="entry name" value="SBP_bac_5"/>
    <property type="match status" value="1"/>
</dbReference>
<dbReference type="PIRSF" id="PIRSF002741">
    <property type="entry name" value="MppA"/>
    <property type="match status" value="1"/>
</dbReference>
<sequence length="511" mass="56054">MAKLIKRFITLLLLCVIYGCSQPPQADRLTISGPFEPISLDLARAGYIFSRLQIVETMVDINNDGQLQPGLATSWESHQDATVWRFHLRPNVTFHDGSMMDANAVVKSLRIALSKPTPFDKQLIAAVTAIDAHTVEFRLQSSYRPFAAILTNYTMAILAPASFDHSDKIVNLVGSGPYQLTEFDPPHMVSVSRFADYYGAKAHIPYVDYITGHRPESRALMVQGSSADIVYNLDPASVQLLQNSAEVRVNSTAIPRTIIIKLNIADPLLSSLEVRQALSLALDRQGIAEGIMHQPGAEANQIFGPAMGIWHVASLPAPAADLKQAQALLAAAGWQRDSDSNGMLQKQGKRFTLNMVTYANRPELIVIATAIQAQWAKLGITLDVQMGNASAIPLGHNDGSLQTALMARNFANIPDPLTVLLADFSTPQGGDWGAMNWNDPAFFHLLQQTTHATGADYERDVQQLSAHLAEALPLIPVLYYVQQSAVAKRVKGFSFDPYERSFRIANMELQP</sequence>
<dbReference type="Gene3D" id="3.40.190.10">
    <property type="entry name" value="Periplasmic binding protein-like II"/>
    <property type="match status" value="1"/>
</dbReference>
<feature type="signal peptide" evidence="1">
    <location>
        <begin position="1"/>
        <end position="26"/>
    </location>
</feature>
<dbReference type="RefSeq" id="WP_133039859.1">
    <property type="nucleotide sequence ID" value="NZ_SLWF01000025.1"/>
</dbReference>
<feature type="chain" id="PRO_5020864781" evidence="1">
    <location>
        <begin position="27"/>
        <end position="511"/>
    </location>
</feature>
<protein>
    <submittedName>
        <fullName evidence="3">Peptide/nickel transport system substrate-binding protein</fullName>
    </submittedName>
</protein>
<keyword evidence="1" id="KW-0732">Signal</keyword>
<evidence type="ECO:0000313" key="4">
    <source>
        <dbReference type="Proteomes" id="UP000294832"/>
    </source>
</evidence>
<dbReference type="EMBL" id="SLWF01000025">
    <property type="protein sequence ID" value="TCN81262.1"/>
    <property type="molecule type" value="Genomic_DNA"/>
</dbReference>
<name>A0A4R2F8B0_9GAMM</name>
<dbReference type="GO" id="GO:0030288">
    <property type="term" value="C:outer membrane-bounded periplasmic space"/>
    <property type="evidence" value="ECO:0007669"/>
    <property type="project" value="UniProtKB-ARBA"/>
</dbReference>
<organism evidence="3 4">
    <name type="scientific">Shewanella fodinae</name>
    <dbReference type="NCBI Taxonomy" id="552357"/>
    <lineage>
        <taxon>Bacteria</taxon>
        <taxon>Pseudomonadati</taxon>
        <taxon>Pseudomonadota</taxon>
        <taxon>Gammaproteobacteria</taxon>
        <taxon>Alteromonadales</taxon>
        <taxon>Shewanellaceae</taxon>
        <taxon>Shewanella</taxon>
    </lineage>
</organism>
<dbReference type="Proteomes" id="UP000294832">
    <property type="component" value="Unassembled WGS sequence"/>
</dbReference>
<dbReference type="InterPro" id="IPR030678">
    <property type="entry name" value="Peptide/Ni-bd"/>
</dbReference>
<accession>A0A4R2F8B0</accession>
<dbReference type="CDD" id="cd08490">
    <property type="entry name" value="PBP2_NikA_DppA_OppA_like_3"/>
    <property type="match status" value="1"/>
</dbReference>
<evidence type="ECO:0000256" key="1">
    <source>
        <dbReference type="SAM" id="SignalP"/>
    </source>
</evidence>
<feature type="domain" description="Solute-binding protein family 5" evidence="2">
    <location>
        <begin position="67"/>
        <end position="428"/>
    </location>
</feature>
<gene>
    <name evidence="3" type="ORF">EDC91_12524</name>
</gene>
<dbReference type="Gene3D" id="3.10.105.10">
    <property type="entry name" value="Dipeptide-binding Protein, Domain 3"/>
    <property type="match status" value="1"/>
</dbReference>
<evidence type="ECO:0000313" key="3">
    <source>
        <dbReference type="EMBL" id="TCN81262.1"/>
    </source>
</evidence>
<evidence type="ECO:0000259" key="2">
    <source>
        <dbReference type="Pfam" id="PF00496"/>
    </source>
</evidence>
<comment type="caution">
    <text evidence="3">The sequence shown here is derived from an EMBL/GenBank/DDBJ whole genome shotgun (WGS) entry which is preliminary data.</text>
</comment>
<dbReference type="SUPFAM" id="SSF53850">
    <property type="entry name" value="Periplasmic binding protein-like II"/>
    <property type="match status" value="1"/>
</dbReference>
<dbReference type="PANTHER" id="PTHR30290:SF83">
    <property type="entry name" value="ABC TRANSPORTER SUBSTRATE-BINDING PROTEIN"/>
    <property type="match status" value="1"/>
</dbReference>
<dbReference type="GO" id="GO:1904680">
    <property type="term" value="F:peptide transmembrane transporter activity"/>
    <property type="evidence" value="ECO:0007669"/>
    <property type="project" value="TreeGrafter"/>
</dbReference>
<dbReference type="AlphaFoldDB" id="A0A4R2F8B0"/>
<dbReference type="PANTHER" id="PTHR30290">
    <property type="entry name" value="PERIPLASMIC BINDING COMPONENT OF ABC TRANSPORTER"/>
    <property type="match status" value="1"/>
</dbReference>
<reference evidence="3 4" key="1">
    <citation type="submission" date="2019-03" db="EMBL/GenBank/DDBJ databases">
        <title>Freshwater and sediment microbial communities from various areas in North America, analyzing microbe dynamics in response to fracking.</title>
        <authorList>
            <person name="Lamendella R."/>
        </authorList>
    </citation>
    <scope>NUCLEOTIDE SEQUENCE [LARGE SCALE GENOMIC DNA]</scope>
    <source>
        <strain evidence="3 4">74A</strain>
    </source>
</reference>
<dbReference type="InterPro" id="IPR000914">
    <property type="entry name" value="SBP_5_dom"/>
</dbReference>